<sequence length="869" mass="98927">MEGFLVFLLIILIVGIFIIPIIILAKIGTINKNIDYLNTDMNNLNKRMTDLHNHTASRDDAKDILNAMGDLKVKTGFTPGVTSSVSKTKPENEPVAKEEPIIENIHKEIEEEIISPVLEEVPVVVQTPNLINEESVQKLPQEPEQEELEDTPPPFAAFNRAEKSDTIIEEILPRYRTAPVQQHVDEGDDDSDKNFIERLLGENWLSKVGIVTLVLGIGFFVKYAIDKEWINEVGRVGIGILTGGILIGIAHKLKSKYHVFSSILVGGGISVFYITITLAFREYELFSQTIAFGLLIAITIFSVILSLYYDRKELAIFSLLGGFASPLMVSTGTGNYIVLFSYILILNTGMLAVSFVKKWRIIGIISYVLTLSFFWAWMLSDFKDQFVWATVFTVLFFIQFYVLALFDHFKSEDKITAYQAFLILTNNLSAFLACLYIFDRYEYDVRGLVTIAIAGVNAFVMLTLFRKSKVDRNLIYLIIAVVMTFVSLAIPMQMHGHVITMFWAAEAVLLLWLWQMSHIKVFRLGFIVIAVLVLISYAMDINYNYRYDDALPFFVNRIFITGVVVVASFVINMLLLRREDADSDIEIGGFETISISAVIKVFNLIVIVLTFFVPFLELNYQLERFTDTGVVTSFRYLALATYATVYVAVLGLVYRTQLAAKAHVFVLLFFSILLYSFVYTYLAIDLRYDIFVLNTYSINHFLIHLISLPAIVYITYLLAKNVKKISEDWFAPLCWCLVIMSVAILSIEVDNIVILLLGNIDNYDSLLYDVHTFGYPILWGVIAMILMIWGLNRKEVLLRKISLIFFGVIIIKFYAYDVWHMSQAGRIVSFIMLGVILLLVSFLQQKIKTLVKDDSPVEDIIEEQSKKEK</sequence>
<feature type="transmembrane region" description="Helical" evidence="2">
    <location>
        <begin position="336"/>
        <end position="356"/>
    </location>
</feature>
<feature type="transmembrane region" description="Helical" evidence="2">
    <location>
        <begin position="521"/>
        <end position="538"/>
    </location>
</feature>
<feature type="transmembrane region" description="Helical" evidence="2">
    <location>
        <begin position="636"/>
        <end position="654"/>
    </location>
</feature>
<evidence type="ECO:0000256" key="1">
    <source>
        <dbReference type="SAM" id="MobiDB-lite"/>
    </source>
</evidence>
<protein>
    <recommendedName>
        <fullName evidence="4">DUF2339 domain-containing protein</fullName>
    </recommendedName>
</protein>
<feature type="transmembrane region" description="Helical" evidence="2">
    <location>
        <begin position="730"/>
        <end position="760"/>
    </location>
</feature>
<feature type="transmembrane region" description="Helical" evidence="2">
    <location>
        <begin position="361"/>
        <end position="380"/>
    </location>
</feature>
<dbReference type="PANTHER" id="PTHR38434">
    <property type="entry name" value="BLL2549 PROTEIN"/>
    <property type="match status" value="1"/>
</dbReference>
<dbReference type="EMBL" id="FLUM01000003">
    <property type="protein sequence ID" value="SBW02734.1"/>
    <property type="molecule type" value="Genomic_DNA"/>
</dbReference>
<feature type="transmembrane region" description="Helical" evidence="2">
    <location>
        <begin position="386"/>
        <end position="406"/>
    </location>
</feature>
<keyword evidence="2" id="KW-0812">Transmembrane</keyword>
<feature type="transmembrane region" description="Helical" evidence="2">
    <location>
        <begin position="314"/>
        <end position="330"/>
    </location>
</feature>
<proteinExistence type="predicted"/>
<feature type="transmembrane region" description="Helical" evidence="2">
    <location>
        <begin position="474"/>
        <end position="492"/>
    </location>
</feature>
<accession>A0A212JTF8</accession>
<gene>
    <name evidence="3" type="ORF">KL86DYS1_30390</name>
</gene>
<reference evidence="3" key="1">
    <citation type="submission" date="2016-04" db="EMBL/GenBank/DDBJ databases">
        <authorList>
            <person name="Evans L.H."/>
            <person name="Alamgir A."/>
            <person name="Owens N."/>
            <person name="Weber N.D."/>
            <person name="Virtaneva K."/>
            <person name="Barbian K."/>
            <person name="Babar A."/>
            <person name="Rosenke K."/>
        </authorList>
    </citation>
    <scope>NUCLEOTIDE SEQUENCE</scope>
    <source>
        <strain evidence="3">86-1</strain>
    </source>
</reference>
<keyword evidence="2" id="KW-1133">Transmembrane helix</keyword>
<feature type="transmembrane region" description="Helical" evidence="2">
    <location>
        <begin position="696"/>
        <end position="718"/>
    </location>
</feature>
<evidence type="ECO:0000256" key="2">
    <source>
        <dbReference type="SAM" id="Phobius"/>
    </source>
</evidence>
<feature type="transmembrane region" description="Helical" evidence="2">
    <location>
        <begin position="233"/>
        <end position="250"/>
    </location>
</feature>
<feature type="transmembrane region" description="Helical" evidence="2">
    <location>
        <begin position="286"/>
        <end position="307"/>
    </location>
</feature>
<feature type="transmembrane region" description="Helical" evidence="2">
    <location>
        <begin position="204"/>
        <end position="221"/>
    </location>
</feature>
<evidence type="ECO:0008006" key="4">
    <source>
        <dbReference type="Google" id="ProtNLM"/>
    </source>
</evidence>
<dbReference type="Pfam" id="PF10101">
    <property type="entry name" value="DUF2339"/>
    <property type="match status" value="1"/>
</dbReference>
<keyword evidence="2" id="KW-0472">Membrane</keyword>
<feature type="transmembrane region" description="Helical" evidence="2">
    <location>
        <begin position="418"/>
        <end position="439"/>
    </location>
</feature>
<feature type="region of interest" description="Disordered" evidence="1">
    <location>
        <begin position="134"/>
        <end position="156"/>
    </location>
</feature>
<organism evidence="3">
    <name type="scientific">uncultured Dysgonomonas sp</name>
    <dbReference type="NCBI Taxonomy" id="206096"/>
    <lineage>
        <taxon>Bacteria</taxon>
        <taxon>Pseudomonadati</taxon>
        <taxon>Bacteroidota</taxon>
        <taxon>Bacteroidia</taxon>
        <taxon>Bacteroidales</taxon>
        <taxon>Dysgonomonadaceae</taxon>
        <taxon>Dysgonomonas</taxon>
        <taxon>environmental samples</taxon>
    </lineage>
</organism>
<evidence type="ECO:0000313" key="3">
    <source>
        <dbReference type="EMBL" id="SBW02734.1"/>
    </source>
</evidence>
<feature type="transmembrane region" description="Helical" evidence="2">
    <location>
        <begin position="827"/>
        <end position="843"/>
    </location>
</feature>
<feature type="transmembrane region" description="Helical" evidence="2">
    <location>
        <begin position="797"/>
        <end position="815"/>
    </location>
</feature>
<feature type="transmembrane region" description="Helical" evidence="2">
    <location>
        <begin position="597"/>
        <end position="616"/>
    </location>
</feature>
<name>A0A212JTF8_9BACT</name>
<feature type="transmembrane region" description="Helical" evidence="2">
    <location>
        <begin position="498"/>
        <end position="514"/>
    </location>
</feature>
<dbReference type="InterPro" id="IPR019286">
    <property type="entry name" value="DUF2339_TM"/>
</dbReference>
<dbReference type="PANTHER" id="PTHR38434:SF1">
    <property type="entry name" value="BLL2549 PROTEIN"/>
    <property type="match status" value="1"/>
</dbReference>
<feature type="transmembrane region" description="Helical" evidence="2">
    <location>
        <begin position="257"/>
        <end position="280"/>
    </location>
</feature>
<dbReference type="RefSeq" id="WP_296942208.1">
    <property type="nucleotide sequence ID" value="NZ_LT599032.1"/>
</dbReference>
<feature type="transmembrane region" description="Helical" evidence="2">
    <location>
        <begin position="445"/>
        <end position="465"/>
    </location>
</feature>
<feature type="transmembrane region" description="Helical" evidence="2">
    <location>
        <begin position="6"/>
        <end position="25"/>
    </location>
</feature>
<feature type="transmembrane region" description="Helical" evidence="2">
    <location>
        <begin position="772"/>
        <end position="790"/>
    </location>
</feature>
<dbReference type="AlphaFoldDB" id="A0A212JTF8"/>
<feature type="transmembrane region" description="Helical" evidence="2">
    <location>
        <begin position="666"/>
        <end position="684"/>
    </location>
</feature>
<feature type="transmembrane region" description="Helical" evidence="2">
    <location>
        <begin position="558"/>
        <end position="576"/>
    </location>
</feature>